<dbReference type="Proteomes" id="UP001175211">
    <property type="component" value="Unassembled WGS sequence"/>
</dbReference>
<protein>
    <submittedName>
        <fullName evidence="1">Uncharacterized protein</fullName>
    </submittedName>
</protein>
<dbReference type="EMBL" id="JAUEPS010000018">
    <property type="protein sequence ID" value="KAK0458290.1"/>
    <property type="molecule type" value="Genomic_DNA"/>
</dbReference>
<accession>A0AA39KBY6</accession>
<name>A0AA39KBY6_ARMTA</name>
<reference evidence="1" key="1">
    <citation type="submission" date="2023-06" db="EMBL/GenBank/DDBJ databases">
        <authorList>
            <consortium name="Lawrence Berkeley National Laboratory"/>
            <person name="Ahrendt S."/>
            <person name="Sahu N."/>
            <person name="Indic B."/>
            <person name="Wong-Bajracharya J."/>
            <person name="Merenyi Z."/>
            <person name="Ke H.-M."/>
            <person name="Monk M."/>
            <person name="Kocsube S."/>
            <person name="Drula E."/>
            <person name="Lipzen A."/>
            <person name="Balint B."/>
            <person name="Henrissat B."/>
            <person name="Andreopoulos B."/>
            <person name="Martin F.M."/>
            <person name="Harder C.B."/>
            <person name="Rigling D."/>
            <person name="Ford K.L."/>
            <person name="Foster G.D."/>
            <person name="Pangilinan J."/>
            <person name="Papanicolaou A."/>
            <person name="Barry K."/>
            <person name="LaButti K."/>
            <person name="Viragh M."/>
            <person name="Koriabine M."/>
            <person name="Yan M."/>
            <person name="Riley R."/>
            <person name="Champramary S."/>
            <person name="Plett K.L."/>
            <person name="Tsai I.J."/>
            <person name="Slot J."/>
            <person name="Sipos G."/>
            <person name="Plett J."/>
            <person name="Nagy L.G."/>
            <person name="Grigoriev I.V."/>
        </authorList>
    </citation>
    <scope>NUCLEOTIDE SEQUENCE</scope>
    <source>
        <strain evidence="1">CCBAS 213</strain>
    </source>
</reference>
<evidence type="ECO:0000313" key="1">
    <source>
        <dbReference type="EMBL" id="KAK0458290.1"/>
    </source>
</evidence>
<comment type="caution">
    <text evidence="1">The sequence shown here is derived from an EMBL/GenBank/DDBJ whole genome shotgun (WGS) entry which is preliminary data.</text>
</comment>
<keyword evidence="2" id="KW-1185">Reference proteome</keyword>
<evidence type="ECO:0000313" key="2">
    <source>
        <dbReference type="Proteomes" id="UP001175211"/>
    </source>
</evidence>
<dbReference type="AlphaFoldDB" id="A0AA39KBY6"/>
<dbReference type="RefSeq" id="XP_060330578.1">
    <property type="nucleotide sequence ID" value="XM_060481954.1"/>
</dbReference>
<gene>
    <name evidence="1" type="ORF">EV420DRAFT_390363</name>
</gene>
<organism evidence="1 2">
    <name type="scientific">Armillaria tabescens</name>
    <name type="common">Ringless honey mushroom</name>
    <name type="synonym">Agaricus tabescens</name>
    <dbReference type="NCBI Taxonomy" id="1929756"/>
    <lineage>
        <taxon>Eukaryota</taxon>
        <taxon>Fungi</taxon>
        <taxon>Dikarya</taxon>
        <taxon>Basidiomycota</taxon>
        <taxon>Agaricomycotina</taxon>
        <taxon>Agaricomycetes</taxon>
        <taxon>Agaricomycetidae</taxon>
        <taxon>Agaricales</taxon>
        <taxon>Marasmiineae</taxon>
        <taxon>Physalacriaceae</taxon>
        <taxon>Desarmillaria</taxon>
    </lineage>
</organism>
<dbReference type="GeneID" id="85365502"/>
<sequence>MYSHIFTQHSQEAHDPIVNNSVKQDNWPGKLASFWHAFVHGSLSQPPPQRADYHHGLFSETEEEERVKMDLRAEELEEKPEKLSDSSSSTLPVVATEELHASYSPILPKGEISIKMDVLQVMKPVLTVAANFQKGLVKRITKGNVRKIEWLVHRIDLYTRLLVFLLSVPKGETPAGVFAFKIALYEKLETILKDYVVMAEALIKGLKIAVDLGQWNNRNGILAQYHFAQMEWDFIQGTMKKVLAEARSEASTDLILNKLASVRMYGRG</sequence>
<proteinExistence type="predicted"/>